<protein>
    <submittedName>
        <fullName evidence="1">Putative RNA-directed DNA polymerase</fullName>
    </submittedName>
</protein>
<evidence type="ECO:0000313" key="3">
    <source>
        <dbReference type="Proteomes" id="UP000037510"/>
    </source>
</evidence>
<evidence type="ECO:0000313" key="2">
    <source>
        <dbReference type="EMBL" id="KOB78694.1"/>
    </source>
</evidence>
<organism evidence="1 3">
    <name type="scientific">Operophtera brumata</name>
    <name type="common">Winter moth</name>
    <name type="synonym">Phalaena brumata</name>
    <dbReference type="NCBI Taxonomy" id="104452"/>
    <lineage>
        <taxon>Eukaryota</taxon>
        <taxon>Metazoa</taxon>
        <taxon>Ecdysozoa</taxon>
        <taxon>Arthropoda</taxon>
        <taxon>Hexapoda</taxon>
        <taxon>Insecta</taxon>
        <taxon>Pterygota</taxon>
        <taxon>Neoptera</taxon>
        <taxon>Endopterygota</taxon>
        <taxon>Lepidoptera</taxon>
        <taxon>Glossata</taxon>
        <taxon>Ditrysia</taxon>
        <taxon>Geometroidea</taxon>
        <taxon>Geometridae</taxon>
        <taxon>Larentiinae</taxon>
        <taxon>Operophtera</taxon>
    </lineage>
</organism>
<dbReference type="GO" id="GO:0003964">
    <property type="term" value="F:RNA-directed DNA polymerase activity"/>
    <property type="evidence" value="ECO:0007669"/>
    <property type="project" value="UniProtKB-KW"/>
</dbReference>
<reference evidence="1 3" key="1">
    <citation type="journal article" date="2015" name="Genome Biol. Evol.">
        <title>The genome of winter moth (Operophtera brumata) provides a genomic perspective on sexual dimorphism and phenology.</title>
        <authorList>
            <person name="Derks M.F."/>
            <person name="Smit S."/>
            <person name="Salis L."/>
            <person name="Schijlen E."/>
            <person name="Bossers A."/>
            <person name="Mateman C."/>
            <person name="Pijl A.S."/>
            <person name="de Ridder D."/>
            <person name="Groenen M.A."/>
            <person name="Visser M.E."/>
            <person name="Megens H.J."/>
        </authorList>
    </citation>
    <scope>NUCLEOTIDE SEQUENCE [LARGE SCALE GENOMIC DNA]</scope>
    <source>
        <strain evidence="1">WM2013NL</strain>
        <tissue evidence="1">Head and thorax</tissue>
    </source>
</reference>
<dbReference type="AlphaFoldDB" id="A0A0L7LJA6"/>
<accession>A0A0L7LJA6</accession>
<comment type="caution">
    <text evidence="1">The sequence shown here is derived from an EMBL/GenBank/DDBJ whole genome shotgun (WGS) entry which is preliminary data.</text>
</comment>
<name>A0A0L7LJA6_OPEBR</name>
<keyword evidence="1" id="KW-0808">Transferase</keyword>
<dbReference type="Proteomes" id="UP000037510">
    <property type="component" value="Unassembled WGS sequence"/>
</dbReference>
<proteinExistence type="predicted"/>
<gene>
    <name evidence="2" type="ORF">OBRU01_02038</name>
    <name evidence="1" type="ORF">OBRU01_07701</name>
</gene>
<sequence>MLQLERAQRAVLKVATFRPYRFPTVDLYSDCEVLTVRKLFVYNIILSQHKKVDVRDNLSTGRRRKDRIIAKPTVKTVFAKRQQTFLGPLLYNKANKAIKGLVNVNQMECKKALTGWLLALNYEETEKLLKVIQ</sequence>
<keyword evidence="1" id="KW-0695">RNA-directed DNA polymerase</keyword>
<dbReference type="EMBL" id="JTDY01000132">
    <property type="protein sequence ID" value="KOB78694.1"/>
    <property type="molecule type" value="Genomic_DNA"/>
</dbReference>
<keyword evidence="1" id="KW-0548">Nucleotidyltransferase</keyword>
<keyword evidence="3" id="KW-1185">Reference proteome</keyword>
<dbReference type="EMBL" id="JTDY01000962">
    <property type="protein sequence ID" value="KOB75266.1"/>
    <property type="molecule type" value="Genomic_DNA"/>
</dbReference>
<evidence type="ECO:0000313" key="1">
    <source>
        <dbReference type="EMBL" id="KOB75266.1"/>
    </source>
</evidence>